<gene>
    <name evidence="1" type="ORF">BDU57DRAFT_515597</name>
</gene>
<evidence type="ECO:0000313" key="1">
    <source>
        <dbReference type="EMBL" id="KAF1915836.1"/>
    </source>
</evidence>
<keyword evidence="2" id="KW-1185">Reference proteome</keyword>
<reference evidence="1" key="1">
    <citation type="journal article" date="2020" name="Stud. Mycol.">
        <title>101 Dothideomycetes genomes: a test case for predicting lifestyles and emergence of pathogens.</title>
        <authorList>
            <person name="Haridas S."/>
            <person name="Albert R."/>
            <person name="Binder M."/>
            <person name="Bloem J."/>
            <person name="Labutti K."/>
            <person name="Salamov A."/>
            <person name="Andreopoulos B."/>
            <person name="Baker S."/>
            <person name="Barry K."/>
            <person name="Bills G."/>
            <person name="Bluhm B."/>
            <person name="Cannon C."/>
            <person name="Castanera R."/>
            <person name="Culley D."/>
            <person name="Daum C."/>
            <person name="Ezra D."/>
            <person name="Gonzalez J."/>
            <person name="Henrissat B."/>
            <person name="Kuo A."/>
            <person name="Liang C."/>
            <person name="Lipzen A."/>
            <person name="Lutzoni F."/>
            <person name="Magnuson J."/>
            <person name="Mondo S."/>
            <person name="Nolan M."/>
            <person name="Ohm R."/>
            <person name="Pangilinan J."/>
            <person name="Park H.-J."/>
            <person name="Ramirez L."/>
            <person name="Alfaro M."/>
            <person name="Sun H."/>
            <person name="Tritt A."/>
            <person name="Yoshinaga Y."/>
            <person name="Zwiers L.-H."/>
            <person name="Turgeon B."/>
            <person name="Goodwin S."/>
            <person name="Spatafora J."/>
            <person name="Crous P."/>
            <person name="Grigoriev I."/>
        </authorList>
    </citation>
    <scope>NUCLEOTIDE SEQUENCE</scope>
    <source>
        <strain evidence="1">HMLAC05119</strain>
    </source>
</reference>
<sequence length="155" mass="17849">MWPSFVCRQFARLDRRRSLIPAKSGLRIPSKRCFSTIISHSLHSVLSLIRNLYERCSRCRGECISFPESWLCRVRRLSCGDSSRLAIRMMYCIHAKQEAYDGLSRLFYMVPVGSRAVHANPFNRSLMSSTALSIRYILLLDFYALSRLFSIMGAA</sequence>
<dbReference type="Proteomes" id="UP000800096">
    <property type="component" value="Unassembled WGS sequence"/>
</dbReference>
<dbReference type="AlphaFoldDB" id="A0A6A5QMC9"/>
<accession>A0A6A5QMC9</accession>
<evidence type="ECO:0000313" key="2">
    <source>
        <dbReference type="Proteomes" id="UP000800096"/>
    </source>
</evidence>
<dbReference type="EMBL" id="ML979135">
    <property type="protein sequence ID" value="KAF1915836.1"/>
    <property type="molecule type" value="Genomic_DNA"/>
</dbReference>
<name>A0A6A5QMC9_AMPQU</name>
<protein>
    <submittedName>
        <fullName evidence="1">Uncharacterized protein</fullName>
    </submittedName>
</protein>
<organism evidence="1 2">
    <name type="scientific">Ampelomyces quisqualis</name>
    <name type="common">Powdery mildew agent</name>
    <dbReference type="NCBI Taxonomy" id="50730"/>
    <lineage>
        <taxon>Eukaryota</taxon>
        <taxon>Fungi</taxon>
        <taxon>Dikarya</taxon>
        <taxon>Ascomycota</taxon>
        <taxon>Pezizomycotina</taxon>
        <taxon>Dothideomycetes</taxon>
        <taxon>Pleosporomycetidae</taxon>
        <taxon>Pleosporales</taxon>
        <taxon>Pleosporineae</taxon>
        <taxon>Phaeosphaeriaceae</taxon>
        <taxon>Ampelomyces</taxon>
    </lineage>
</organism>
<proteinExistence type="predicted"/>